<dbReference type="SUPFAM" id="SSF88723">
    <property type="entry name" value="PIN domain-like"/>
    <property type="match status" value="1"/>
</dbReference>
<dbReference type="EMBL" id="CP053085">
    <property type="protein sequence ID" value="QJR37834.1"/>
    <property type="molecule type" value="Genomic_DNA"/>
</dbReference>
<dbReference type="AlphaFoldDB" id="A0A6M4ISR6"/>
<dbReference type="KEGG" id="ggr:HKW67_21060"/>
<dbReference type="Gene3D" id="3.40.50.1010">
    <property type="entry name" value="5'-nuclease"/>
    <property type="match status" value="1"/>
</dbReference>
<sequence>MSVGLDTSVVLRLLTGAPAKQADAARRMLAASRDTICVSDLVVSESYFALRHHYAVPHADAAHAMAALLDDPRIQCTGVSRHVLRDSTARASRSAPGLMDQLILADYRANLCTIATFDRELSKADGAQLVV</sequence>
<name>A0A6M4ISR6_9BACT</name>
<feature type="domain" description="PIN" evidence="1">
    <location>
        <begin position="5"/>
        <end position="126"/>
    </location>
</feature>
<keyword evidence="3" id="KW-1185">Reference proteome</keyword>
<evidence type="ECO:0000313" key="3">
    <source>
        <dbReference type="Proteomes" id="UP000500938"/>
    </source>
</evidence>
<gene>
    <name evidence="2" type="ORF">HKW67_21060</name>
</gene>
<accession>A0A6M4ISR6</accession>
<reference evidence="2 3" key="1">
    <citation type="submission" date="2020-05" db="EMBL/GenBank/DDBJ databases">
        <title>Complete genome sequence of Gemmatimonas greenlandica TET16.</title>
        <authorList>
            <person name="Zeng Y."/>
        </authorList>
    </citation>
    <scope>NUCLEOTIDE SEQUENCE [LARGE SCALE GENOMIC DNA]</scope>
    <source>
        <strain evidence="2 3">TET16</strain>
    </source>
</reference>
<dbReference type="Pfam" id="PF01850">
    <property type="entry name" value="PIN"/>
    <property type="match status" value="1"/>
</dbReference>
<evidence type="ECO:0000259" key="1">
    <source>
        <dbReference type="Pfam" id="PF01850"/>
    </source>
</evidence>
<protein>
    <submittedName>
        <fullName evidence="2">PIN domain-containing protein</fullName>
    </submittedName>
</protein>
<dbReference type="RefSeq" id="WP_171227270.1">
    <property type="nucleotide sequence ID" value="NZ_CP053085.1"/>
</dbReference>
<organism evidence="2 3">
    <name type="scientific">Gemmatimonas groenlandica</name>
    <dbReference type="NCBI Taxonomy" id="2732249"/>
    <lineage>
        <taxon>Bacteria</taxon>
        <taxon>Pseudomonadati</taxon>
        <taxon>Gemmatimonadota</taxon>
        <taxon>Gemmatimonadia</taxon>
        <taxon>Gemmatimonadales</taxon>
        <taxon>Gemmatimonadaceae</taxon>
        <taxon>Gemmatimonas</taxon>
    </lineage>
</organism>
<dbReference type="Proteomes" id="UP000500938">
    <property type="component" value="Chromosome"/>
</dbReference>
<dbReference type="InterPro" id="IPR002716">
    <property type="entry name" value="PIN_dom"/>
</dbReference>
<proteinExistence type="predicted"/>
<evidence type="ECO:0000313" key="2">
    <source>
        <dbReference type="EMBL" id="QJR37834.1"/>
    </source>
</evidence>
<dbReference type="InterPro" id="IPR029060">
    <property type="entry name" value="PIN-like_dom_sf"/>
</dbReference>